<accession>A0ABW5R3P9</accession>
<dbReference type="InterPro" id="IPR053967">
    <property type="entry name" value="LlgE_F_G-like_D1"/>
</dbReference>
<evidence type="ECO:0000256" key="1">
    <source>
        <dbReference type="ARBA" id="ARBA00009677"/>
    </source>
</evidence>
<dbReference type="Pfam" id="PF06429">
    <property type="entry name" value="Flg_bbr_C"/>
    <property type="match status" value="1"/>
</dbReference>
<dbReference type="EMBL" id="JBHUMY010000043">
    <property type="protein sequence ID" value="MFD2663384.1"/>
    <property type="molecule type" value="Genomic_DNA"/>
</dbReference>
<dbReference type="PANTHER" id="PTHR30435:SF19">
    <property type="entry name" value="FLAGELLAR BASAL-BODY ROD PROTEIN FLGG"/>
    <property type="match status" value="1"/>
</dbReference>
<evidence type="ECO:0000313" key="6">
    <source>
        <dbReference type="Proteomes" id="UP001597493"/>
    </source>
</evidence>
<dbReference type="InterPro" id="IPR037925">
    <property type="entry name" value="FlgE/F/G-like"/>
</dbReference>
<protein>
    <submittedName>
        <fullName evidence="5">Flagellar hook-basal body protein</fullName>
    </submittedName>
</protein>
<evidence type="ECO:0000259" key="4">
    <source>
        <dbReference type="Pfam" id="PF22692"/>
    </source>
</evidence>
<dbReference type="Pfam" id="PF00460">
    <property type="entry name" value="Flg_bb_rod"/>
    <property type="match status" value="1"/>
</dbReference>
<keyword evidence="5" id="KW-0282">Flagellum</keyword>
<comment type="caution">
    <text evidence="5">The sequence shown here is derived from an EMBL/GenBank/DDBJ whole genome shotgun (WGS) entry which is preliminary data.</text>
</comment>
<evidence type="ECO:0000313" key="5">
    <source>
        <dbReference type="EMBL" id="MFD2663384.1"/>
    </source>
</evidence>
<dbReference type="RefSeq" id="WP_379279300.1">
    <property type="nucleotide sequence ID" value="NZ_JBHUGT010000017.1"/>
</dbReference>
<keyword evidence="5" id="KW-0966">Cell projection</keyword>
<comment type="similarity">
    <text evidence="1">Belongs to the flagella basal body rod proteins family.</text>
</comment>
<reference evidence="6" key="1">
    <citation type="journal article" date="2019" name="Int. J. Syst. Evol. Microbiol.">
        <title>The Global Catalogue of Microorganisms (GCM) 10K type strain sequencing project: providing services to taxonomists for standard genome sequencing and annotation.</title>
        <authorList>
            <consortium name="The Broad Institute Genomics Platform"/>
            <consortium name="The Broad Institute Genome Sequencing Center for Infectious Disease"/>
            <person name="Wu L."/>
            <person name="Ma J."/>
        </authorList>
    </citation>
    <scope>NUCLEOTIDE SEQUENCE [LARGE SCALE GENOMIC DNA]</scope>
    <source>
        <strain evidence="6">TISTR 1827</strain>
    </source>
</reference>
<dbReference type="Proteomes" id="UP001597493">
    <property type="component" value="Unassembled WGS sequence"/>
</dbReference>
<dbReference type="PANTHER" id="PTHR30435">
    <property type="entry name" value="FLAGELLAR PROTEIN"/>
    <property type="match status" value="1"/>
</dbReference>
<dbReference type="InterPro" id="IPR010930">
    <property type="entry name" value="Flg_bb/hook_C_dom"/>
</dbReference>
<proteinExistence type="inferred from homology"/>
<name>A0ABW5R3P9_9BACL</name>
<keyword evidence="6" id="KW-1185">Reference proteome</keyword>
<evidence type="ECO:0000259" key="2">
    <source>
        <dbReference type="Pfam" id="PF00460"/>
    </source>
</evidence>
<keyword evidence="5" id="KW-0969">Cilium</keyword>
<gene>
    <name evidence="5" type="ORF">ACFSW5_24405</name>
</gene>
<dbReference type="SUPFAM" id="SSF117143">
    <property type="entry name" value="Flagellar hook protein flgE"/>
    <property type="match status" value="1"/>
</dbReference>
<dbReference type="Pfam" id="PF22692">
    <property type="entry name" value="LlgE_F_G_D1"/>
    <property type="match status" value="1"/>
</dbReference>
<dbReference type="PROSITE" id="PS00588">
    <property type="entry name" value="FLAGELLA_BB_ROD"/>
    <property type="match status" value="1"/>
</dbReference>
<dbReference type="InterPro" id="IPR019776">
    <property type="entry name" value="Flagellar_basal_body_rod_CS"/>
</dbReference>
<evidence type="ECO:0000259" key="3">
    <source>
        <dbReference type="Pfam" id="PF06429"/>
    </source>
</evidence>
<feature type="domain" description="Flagellar hook protein FlgE/F/G-like D1" evidence="4">
    <location>
        <begin position="124"/>
        <end position="173"/>
    </location>
</feature>
<sequence length="288" mass="30972">MLRGLYTAASGMVAQQRIHDTVTNNIANINTPGYKQENAVNRSFPEMLLSMTGLNDEPVTKVGKVNTGVFAEEAPFLQLQGDLAETSRPLDFALVSDLIVPGVTFDASGKAVSEDGEVTYQPQAYFTVQNANGETRYTRDGSFSLDPAGYLVTSNGDRVLGTNGQPIVFPAGIAEEQLELTADNRFIDSRTNADTGMQLLITRVNNPNDLVREGDGLYMYNGEEDGIGPLGAGENAAVRQGYIERSNVDAAQAAVSLMSALRAYEANQKVVQFYDASLDKAVNSVGRV</sequence>
<feature type="domain" description="Flagellar basal-body/hook protein C-terminal" evidence="3">
    <location>
        <begin position="239"/>
        <end position="283"/>
    </location>
</feature>
<organism evidence="5 6">
    <name type="scientific">Paenibacillus thailandensis</name>
    <dbReference type="NCBI Taxonomy" id="393250"/>
    <lineage>
        <taxon>Bacteria</taxon>
        <taxon>Bacillati</taxon>
        <taxon>Bacillota</taxon>
        <taxon>Bacilli</taxon>
        <taxon>Bacillales</taxon>
        <taxon>Paenibacillaceae</taxon>
        <taxon>Paenibacillus</taxon>
    </lineage>
</organism>
<feature type="domain" description="Flagellar basal body rod protein N-terminal" evidence="2">
    <location>
        <begin position="5"/>
        <end position="35"/>
    </location>
</feature>
<dbReference type="InterPro" id="IPR001444">
    <property type="entry name" value="Flag_bb_rod_N"/>
</dbReference>